<dbReference type="EMBL" id="UYYA01005381">
    <property type="protein sequence ID" value="VDM64585.1"/>
    <property type="molecule type" value="Genomic_DNA"/>
</dbReference>
<reference evidence="3" key="1">
    <citation type="submission" date="2017-02" db="UniProtKB">
        <authorList>
            <consortium name="WormBaseParasite"/>
        </authorList>
    </citation>
    <scope>IDENTIFICATION</scope>
</reference>
<evidence type="ECO:0000313" key="2">
    <source>
        <dbReference type="Proteomes" id="UP000267027"/>
    </source>
</evidence>
<dbReference type="OrthoDB" id="440128at2759"/>
<name>A0A0R3Q1T3_ANGCS</name>
<dbReference type="WBParaSite" id="ACOC_0001299901-mRNA-1">
    <property type="protein sequence ID" value="ACOC_0001299901-mRNA-1"/>
    <property type="gene ID" value="ACOC_0001299901"/>
</dbReference>
<sequence length="217" mass="24866">MWKPSSAKTIPSGGTTQLDKESRFACDQRDIDYISTVIFQKTLFQRLQVIGPTKTTFLCRVVEKRLIQQSLVDGMERMPRKLWMTVVIQEDPVLSSSGLIYFDFASFNLKNVRHPISKSRELARATANLLAPGCAASSKNVMPHPFSLQQFGLRKMRNFGETLRKKHILLRMLRAPACERLARALQEFEGSRRLLAEAIWMKERLGRRAKSVDALKR</sequence>
<reference evidence="1 2" key="2">
    <citation type="submission" date="2018-11" db="EMBL/GenBank/DDBJ databases">
        <authorList>
            <consortium name="Pathogen Informatics"/>
        </authorList>
    </citation>
    <scope>NUCLEOTIDE SEQUENCE [LARGE SCALE GENOMIC DNA]</scope>
    <source>
        <strain evidence="1 2">Costa Rica</strain>
    </source>
</reference>
<evidence type="ECO:0000313" key="1">
    <source>
        <dbReference type="EMBL" id="VDM64585.1"/>
    </source>
</evidence>
<dbReference type="Proteomes" id="UP000267027">
    <property type="component" value="Unassembled WGS sequence"/>
</dbReference>
<proteinExistence type="predicted"/>
<dbReference type="STRING" id="334426.A0A0R3Q1T3"/>
<organism evidence="3">
    <name type="scientific">Angiostrongylus costaricensis</name>
    <name type="common">Nematode worm</name>
    <dbReference type="NCBI Taxonomy" id="334426"/>
    <lineage>
        <taxon>Eukaryota</taxon>
        <taxon>Metazoa</taxon>
        <taxon>Ecdysozoa</taxon>
        <taxon>Nematoda</taxon>
        <taxon>Chromadorea</taxon>
        <taxon>Rhabditida</taxon>
        <taxon>Rhabditina</taxon>
        <taxon>Rhabditomorpha</taxon>
        <taxon>Strongyloidea</taxon>
        <taxon>Metastrongylidae</taxon>
        <taxon>Angiostrongylus</taxon>
    </lineage>
</organism>
<protein>
    <submittedName>
        <fullName evidence="3">CDT1 domain-containing protein</fullName>
    </submittedName>
</protein>
<dbReference type="AlphaFoldDB" id="A0A0R3Q1T3"/>
<accession>A0A0R3Q1T3</accession>
<gene>
    <name evidence="1" type="ORF">ACOC_LOCUS13000</name>
</gene>
<evidence type="ECO:0000313" key="3">
    <source>
        <dbReference type="WBParaSite" id="ACOC_0001299901-mRNA-1"/>
    </source>
</evidence>
<keyword evidence="2" id="KW-1185">Reference proteome</keyword>